<protein>
    <submittedName>
        <fullName evidence="1">Uncharacterized protein</fullName>
    </submittedName>
</protein>
<dbReference type="SUPFAM" id="SSF52047">
    <property type="entry name" value="RNI-like"/>
    <property type="match status" value="1"/>
</dbReference>
<dbReference type="HOGENOM" id="CLU_044915_6_1_1"/>
<dbReference type="PANTHER" id="PTHR38926:SF71">
    <property type="entry name" value="OS08G0194350 PROTEIN"/>
    <property type="match status" value="1"/>
</dbReference>
<sequence>MAHHHAACCAMANVAVDLSDGRLEVFEPNSFVNDDLLVYVADRSPCVKSLRLECSSPMVSERGLAQLISMTPQLEELVLQWPLHTTHLDVASLGIAKLHQLRHLNVLADNTIDDKKELTNIIDGCPHLELLDVSRSIVFDVVDDVLLAKCATIKITLKPPFFFDIGAIDL</sequence>
<dbReference type="PANTHER" id="PTHR38926">
    <property type="entry name" value="F-BOX DOMAIN CONTAINING PROTEIN, EXPRESSED"/>
    <property type="match status" value="1"/>
</dbReference>
<keyword evidence="2" id="KW-1185">Reference proteome</keyword>
<dbReference type="STRING" id="4533.J3MR31"/>
<proteinExistence type="predicted"/>
<organism evidence="1">
    <name type="scientific">Oryza brachyantha</name>
    <name type="common">malo sina</name>
    <dbReference type="NCBI Taxonomy" id="4533"/>
    <lineage>
        <taxon>Eukaryota</taxon>
        <taxon>Viridiplantae</taxon>
        <taxon>Streptophyta</taxon>
        <taxon>Embryophyta</taxon>
        <taxon>Tracheophyta</taxon>
        <taxon>Spermatophyta</taxon>
        <taxon>Magnoliopsida</taxon>
        <taxon>Liliopsida</taxon>
        <taxon>Poales</taxon>
        <taxon>Poaceae</taxon>
        <taxon>BOP clade</taxon>
        <taxon>Oryzoideae</taxon>
        <taxon>Oryzeae</taxon>
        <taxon>Oryzinae</taxon>
        <taxon>Oryza</taxon>
    </lineage>
</organism>
<name>J3MR31_ORYBR</name>
<reference evidence="1" key="2">
    <citation type="submission" date="2013-04" db="UniProtKB">
        <authorList>
            <consortium name="EnsemblPlants"/>
        </authorList>
    </citation>
    <scope>IDENTIFICATION</scope>
</reference>
<dbReference type="InterPro" id="IPR032675">
    <property type="entry name" value="LRR_dom_sf"/>
</dbReference>
<accession>J3MR31</accession>
<dbReference type="Gene3D" id="3.80.10.10">
    <property type="entry name" value="Ribonuclease Inhibitor"/>
    <property type="match status" value="1"/>
</dbReference>
<dbReference type="Proteomes" id="UP000006038">
    <property type="component" value="Chromosome 8"/>
</dbReference>
<dbReference type="Gramene" id="OB08G15600.1">
    <property type="protein sequence ID" value="OB08G15600.1"/>
    <property type="gene ID" value="OB08G15600"/>
</dbReference>
<reference evidence="1" key="1">
    <citation type="journal article" date="2013" name="Nat. Commun.">
        <title>Whole-genome sequencing of Oryza brachyantha reveals mechanisms underlying Oryza genome evolution.</title>
        <authorList>
            <person name="Chen J."/>
            <person name="Huang Q."/>
            <person name="Gao D."/>
            <person name="Wang J."/>
            <person name="Lang Y."/>
            <person name="Liu T."/>
            <person name="Li B."/>
            <person name="Bai Z."/>
            <person name="Luis Goicoechea J."/>
            <person name="Liang C."/>
            <person name="Chen C."/>
            <person name="Zhang W."/>
            <person name="Sun S."/>
            <person name="Liao Y."/>
            <person name="Zhang X."/>
            <person name="Yang L."/>
            <person name="Song C."/>
            <person name="Wang M."/>
            <person name="Shi J."/>
            <person name="Liu G."/>
            <person name="Liu J."/>
            <person name="Zhou H."/>
            <person name="Zhou W."/>
            <person name="Yu Q."/>
            <person name="An N."/>
            <person name="Chen Y."/>
            <person name="Cai Q."/>
            <person name="Wang B."/>
            <person name="Liu B."/>
            <person name="Min J."/>
            <person name="Huang Y."/>
            <person name="Wu H."/>
            <person name="Li Z."/>
            <person name="Zhang Y."/>
            <person name="Yin Y."/>
            <person name="Song W."/>
            <person name="Jiang J."/>
            <person name="Jackson S.A."/>
            <person name="Wing R.A."/>
            <person name="Wang J."/>
            <person name="Chen M."/>
        </authorList>
    </citation>
    <scope>NUCLEOTIDE SEQUENCE [LARGE SCALE GENOMIC DNA]</scope>
    <source>
        <strain evidence="1">cv. IRGC 101232</strain>
    </source>
</reference>
<evidence type="ECO:0000313" key="2">
    <source>
        <dbReference type="Proteomes" id="UP000006038"/>
    </source>
</evidence>
<dbReference type="AlphaFoldDB" id="J3MR31"/>
<dbReference type="eggNOG" id="KOG1947">
    <property type="taxonomic scope" value="Eukaryota"/>
</dbReference>
<dbReference type="EnsemblPlants" id="OB08G15600.1">
    <property type="protein sequence ID" value="OB08G15600.1"/>
    <property type="gene ID" value="OB08G15600"/>
</dbReference>
<evidence type="ECO:0000313" key="1">
    <source>
        <dbReference type="EnsemblPlants" id="OB08G15600.1"/>
    </source>
</evidence>